<keyword evidence="2" id="KW-0472">Membrane</keyword>
<organism evidence="4 5">
    <name type="scientific">Massilia phyllostachyos</name>
    <dbReference type="NCBI Taxonomy" id="2898585"/>
    <lineage>
        <taxon>Bacteria</taxon>
        <taxon>Pseudomonadati</taxon>
        <taxon>Pseudomonadota</taxon>
        <taxon>Betaproteobacteria</taxon>
        <taxon>Burkholderiales</taxon>
        <taxon>Oxalobacteraceae</taxon>
        <taxon>Telluria group</taxon>
        <taxon>Massilia</taxon>
    </lineage>
</organism>
<feature type="transmembrane region" description="Helical" evidence="2">
    <location>
        <begin position="126"/>
        <end position="142"/>
    </location>
</feature>
<feature type="transmembrane region" description="Helical" evidence="2">
    <location>
        <begin position="347"/>
        <end position="366"/>
    </location>
</feature>
<feature type="transmembrane region" description="Helical" evidence="2">
    <location>
        <begin position="463"/>
        <end position="484"/>
    </location>
</feature>
<evidence type="ECO:0000313" key="5">
    <source>
        <dbReference type="Proteomes" id="UP001179361"/>
    </source>
</evidence>
<feature type="transmembrane region" description="Helical" evidence="2">
    <location>
        <begin position="227"/>
        <end position="245"/>
    </location>
</feature>
<feature type="transmembrane region" description="Helical" evidence="2">
    <location>
        <begin position="257"/>
        <end position="281"/>
    </location>
</feature>
<gene>
    <name evidence="4" type="ORF">LQ564_25470</name>
</gene>
<dbReference type="PANTHER" id="PTHR30590">
    <property type="entry name" value="INNER MEMBRANE PROTEIN"/>
    <property type="match status" value="1"/>
</dbReference>
<feature type="transmembrane region" description="Helical" evidence="2">
    <location>
        <begin position="73"/>
        <end position="91"/>
    </location>
</feature>
<keyword evidence="5" id="KW-1185">Reference proteome</keyword>
<feature type="domain" description="DUF418" evidence="3">
    <location>
        <begin position="364"/>
        <end position="526"/>
    </location>
</feature>
<proteinExistence type="predicted"/>
<feature type="transmembrane region" description="Helical" evidence="2">
    <location>
        <begin position="103"/>
        <end position="120"/>
    </location>
</feature>
<name>A0ABS8QD29_9BURK</name>
<feature type="transmembrane region" description="Helical" evidence="2">
    <location>
        <begin position="490"/>
        <end position="509"/>
    </location>
</feature>
<dbReference type="InterPro" id="IPR052529">
    <property type="entry name" value="Bact_Transport_Assoc"/>
</dbReference>
<dbReference type="EMBL" id="JAJNOC010000018">
    <property type="protein sequence ID" value="MCD2519659.1"/>
    <property type="molecule type" value="Genomic_DNA"/>
</dbReference>
<feature type="transmembrane region" description="Helical" evidence="2">
    <location>
        <begin position="422"/>
        <end position="442"/>
    </location>
</feature>
<dbReference type="InterPro" id="IPR007349">
    <property type="entry name" value="DUF418"/>
</dbReference>
<reference evidence="4" key="1">
    <citation type="submission" date="2021-11" db="EMBL/GenBank/DDBJ databases">
        <title>The complete genome of Massilia sp sp. G4R7.</title>
        <authorList>
            <person name="Liu L."/>
            <person name="Yue J."/>
            <person name="Yuan J."/>
            <person name="Yang F."/>
            <person name="Li L."/>
        </authorList>
    </citation>
    <scope>NUCLEOTIDE SEQUENCE</scope>
    <source>
        <strain evidence="4">G4R7</strain>
    </source>
</reference>
<evidence type="ECO:0000313" key="4">
    <source>
        <dbReference type="EMBL" id="MCD2519659.1"/>
    </source>
</evidence>
<protein>
    <submittedName>
        <fullName evidence="4">DUF418 domain-containing protein</fullName>
    </submittedName>
</protein>
<dbReference type="RefSeq" id="WP_231060927.1">
    <property type="nucleotide sequence ID" value="NZ_JAJNOC010000018.1"/>
</dbReference>
<sequence>MDKPAGSLTPVANNERIQSLDVVRGFALIGILMMNVEFFNRAISDLGSGIPASVTGANLWISYFVQYFVTGKFWTIFSLLFGMGFAIMLSRAARAERSFLVPYIRRIAALAVFGAFHHIFLFGGDILVSYAVSAAALLIVLYGRAKWILLAIVLCIAGGFIPNMKWLFGMAGGLAFFGLAAWWLRGEQHMKSFRKPSVLAYILMVIGGISLIGGIATWFIPSVPIEGRVMMPVAGFALFMLGFLTKRYQADKAARPWRLGVGIYCFSFFMMAAAGAAQYYFPQPAPAPAATKELAKKQQEQEAERVKMRKEREERIAKETAALSKGSYGDVVALRAERFPEHAAGEVGFATILIGMFLLGSWFVRAGIMERAQDHLPLFRKLALFGIPVGVGLGLIGSAIAMHPVPGSRGADGWQFAQGLQMLGNLPASLGYVSLMILMLYSASAFNKIRVLAPFGRMALTNYLMQSLIASTFFFGYGFGNFGASRVDQMLFVAVVVIFQIALSHFWLARFRYGPMEWLWRAVTYWTIPPMRITSSPEAPAVATPA</sequence>
<evidence type="ECO:0000256" key="2">
    <source>
        <dbReference type="SAM" id="Phobius"/>
    </source>
</evidence>
<accession>A0ABS8QD29</accession>
<dbReference type="PANTHER" id="PTHR30590:SF2">
    <property type="entry name" value="INNER MEMBRANE PROTEIN"/>
    <property type="match status" value="1"/>
</dbReference>
<feature type="transmembrane region" description="Helical" evidence="2">
    <location>
        <begin position="168"/>
        <end position="186"/>
    </location>
</feature>
<keyword evidence="1" id="KW-0175">Coiled coil</keyword>
<dbReference type="Proteomes" id="UP001179361">
    <property type="component" value="Unassembled WGS sequence"/>
</dbReference>
<feature type="coiled-coil region" evidence="1">
    <location>
        <begin position="289"/>
        <end position="316"/>
    </location>
</feature>
<comment type="caution">
    <text evidence="4">The sequence shown here is derived from an EMBL/GenBank/DDBJ whole genome shotgun (WGS) entry which is preliminary data.</text>
</comment>
<evidence type="ECO:0000259" key="3">
    <source>
        <dbReference type="Pfam" id="PF04235"/>
    </source>
</evidence>
<feature type="transmembrane region" description="Helical" evidence="2">
    <location>
        <begin position="46"/>
        <end position="67"/>
    </location>
</feature>
<feature type="transmembrane region" description="Helical" evidence="2">
    <location>
        <begin position="147"/>
        <end position="162"/>
    </location>
</feature>
<feature type="transmembrane region" description="Helical" evidence="2">
    <location>
        <begin position="378"/>
        <end position="402"/>
    </location>
</feature>
<feature type="transmembrane region" description="Helical" evidence="2">
    <location>
        <begin position="22"/>
        <end position="39"/>
    </location>
</feature>
<feature type="transmembrane region" description="Helical" evidence="2">
    <location>
        <begin position="198"/>
        <end position="221"/>
    </location>
</feature>
<dbReference type="Pfam" id="PF04235">
    <property type="entry name" value="DUF418"/>
    <property type="match status" value="1"/>
</dbReference>
<keyword evidence="2" id="KW-1133">Transmembrane helix</keyword>
<evidence type="ECO:0000256" key="1">
    <source>
        <dbReference type="SAM" id="Coils"/>
    </source>
</evidence>
<keyword evidence="2" id="KW-0812">Transmembrane</keyword>